<comment type="similarity">
    <text evidence="14">Belongs to the dus family.</text>
</comment>
<comment type="catalytic activity">
    <reaction evidence="11">
        <text>5,6-dihydrouridine(16) in tRNA + NADP(+) = uridine(16) in tRNA + NADPH + H(+)</text>
        <dbReference type="Rhea" id="RHEA:53376"/>
        <dbReference type="Rhea" id="RHEA-COMP:13543"/>
        <dbReference type="Rhea" id="RHEA-COMP:13544"/>
        <dbReference type="ChEBI" id="CHEBI:15378"/>
        <dbReference type="ChEBI" id="CHEBI:57783"/>
        <dbReference type="ChEBI" id="CHEBI:58349"/>
        <dbReference type="ChEBI" id="CHEBI:65315"/>
        <dbReference type="ChEBI" id="CHEBI:74443"/>
        <dbReference type="EC" id="1.3.1.88"/>
    </reaction>
    <physiologicalReaction direction="right-to-left" evidence="11">
        <dbReference type="Rhea" id="RHEA:53378"/>
    </physiologicalReaction>
</comment>
<evidence type="ECO:0000256" key="3">
    <source>
        <dbReference type="ARBA" id="ARBA00022630"/>
    </source>
</evidence>
<dbReference type="GO" id="GO:0050660">
    <property type="term" value="F:flavin adenine dinucleotide binding"/>
    <property type="evidence" value="ECO:0007669"/>
    <property type="project" value="InterPro"/>
</dbReference>
<reference evidence="18 19" key="1">
    <citation type="submission" date="2022-07" db="EMBL/GenBank/DDBJ databases">
        <title>Genome-wide signatures of adaptation to extreme environments.</title>
        <authorList>
            <person name="Cho C.H."/>
            <person name="Yoon H.S."/>
        </authorList>
    </citation>
    <scope>NUCLEOTIDE SEQUENCE [LARGE SCALE GENOMIC DNA]</scope>
    <source>
        <strain evidence="18 19">DBV 063 E5</strain>
    </source>
</reference>
<dbReference type="GO" id="GO:0017150">
    <property type="term" value="F:tRNA dihydrouridine synthase activity"/>
    <property type="evidence" value="ECO:0007669"/>
    <property type="project" value="InterPro"/>
</dbReference>
<dbReference type="EMBL" id="JANCYW010000009">
    <property type="protein sequence ID" value="KAK4536749.1"/>
    <property type="molecule type" value="Genomic_DNA"/>
</dbReference>
<dbReference type="Proteomes" id="UP001301350">
    <property type="component" value="Unassembled WGS sequence"/>
</dbReference>
<keyword evidence="4 14" id="KW-0288">FMN</keyword>
<feature type="binding site" evidence="16">
    <location>
        <position position="97"/>
    </location>
    <ligand>
        <name>FMN</name>
        <dbReference type="ChEBI" id="CHEBI:58210"/>
    </ligand>
</feature>
<feature type="binding site" evidence="16">
    <location>
        <position position="193"/>
    </location>
    <ligand>
        <name>FMN</name>
        <dbReference type="ChEBI" id="CHEBI:58210"/>
    </ligand>
</feature>
<evidence type="ECO:0000256" key="6">
    <source>
        <dbReference type="ARBA" id="ARBA00022857"/>
    </source>
</evidence>
<comment type="subcellular location">
    <subcellularLocation>
        <location evidence="2">Plastid</location>
        <location evidence="2">Chloroplast</location>
    </subcellularLocation>
</comment>
<keyword evidence="6" id="KW-0521">NADP</keyword>
<comment type="catalytic activity">
    <reaction evidence="12">
        <text>5,6-dihydrouridine(16) in tRNA + NAD(+) = uridine(16) in tRNA + NADH + H(+)</text>
        <dbReference type="Rhea" id="RHEA:53380"/>
        <dbReference type="Rhea" id="RHEA-COMP:13543"/>
        <dbReference type="Rhea" id="RHEA-COMP:13544"/>
        <dbReference type="ChEBI" id="CHEBI:15378"/>
        <dbReference type="ChEBI" id="CHEBI:57540"/>
        <dbReference type="ChEBI" id="CHEBI:57945"/>
        <dbReference type="ChEBI" id="CHEBI:65315"/>
        <dbReference type="ChEBI" id="CHEBI:74443"/>
        <dbReference type="EC" id="1.3.1.88"/>
    </reaction>
    <physiologicalReaction direction="right-to-left" evidence="12">
        <dbReference type="Rhea" id="RHEA:53382"/>
    </physiologicalReaction>
</comment>
<dbReference type="CDD" id="cd02801">
    <property type="entry name" value="DUS_like_FMN"/>
    <property type="match status" value="1"/>
</dbReference>
<evidence type="ECO:0000259" key="17">
    <source>
        <dbReference type="Pfam" id="PF01207"/>
    </source>
</evidence>
<comment type="function">
    <text evidence="14">Catalyzes the synthesis of dihydrouridine, a modified base found in the D-loop of most tRNAs.</text>
</comment>
<dbReference type="InterPro" id="IPR018517">
    <property type="entry name" value="tRNA_hU_synthase_CS"/>
</dbReference>
<dbReference type="PANTHER" id="PTHR11082">
    <property type="entry name" value="TRNA-DIHYDROURIDINE SYNTHASE"/>
    <property type="match status" value="1"/>
</dbReference>
<dbReference type="PANTHER" id="PTHR11082:SF5">
    <property type="entry name" value="TRNA-DIHYDROURIDINE(16_17) SYNTHASE [NAD(P)(+)]-LIKE"/>
    <property type="match status" value="1"/>
</dbReference>
<dbReference type="AlphaFoldDB" id="A0AAV9IXB2"/>
<protein>
    <recommendedName>
        <fullName evidence="14">tRNA-dihydrouridine synthase</fullName>
        <ecNumber evidence="14">1.3.1.-</ecNumber>
    </recommendedName>
</protein>
<evidence type="ECO:0000256" key="12">
    <source>
        <dbReference type="ARBA" id="ARBA00048934"/>
    </source>
</evidence>
<feature type="binding site" evidence="16">
    <location>
        <position position="165"/>
    </location>
    <ligand>
        <name>FMN</name>
        <dbReference type="ChEBI" id="CHEBI:58210"/>
    </ligand>
</feature>
<proteinExistence type="inferred from homology"/>
<dbReference type="EC" id="1.3.1.-" evidence="14"/>
<evidence type="ECO:0000256" key="13">
    <source>
        <dbReference type="ARBA" id="ARBA00049467"/>
    </source>
</evidence>
<dbReference type="InterPro" id="IPR001269">
    <property type="entry name" value="DUS_fam"/>
</dbReference>
<keyword evidence="5 14" id="KW-0819">tRNA processing</keyword>
<dbReference type="Pfam" id="PF01207">
    <property type="entry name" value="Dus"/>
    <property type="match status" value="1"/>
</dbReference>
<evidence type="ECO:0000313" key="19">
    <source>
        <dbReference type="Proteomes" id="UP001301350"/>
    </source>
</evidence>
<dbReference type="Gene3D" id="3.20.20.70">
    <property type="entry name" value="Aldolase class I"/>
    <property type="match status" value="1"/>
</dbReference>
<evidence type="ECO:0000313" key="18">
    <source>
        <dbReference type="EMBL" id="KAK4536749.1"/>
    </source>
</evidence>
<evidence type="ECO:0000256" key="2">
    <source>
        <dbReference type="ARBA" id="ARBA00004229"/>
    </source>
</evidence>
<evidence type="ECO:0000256" key="4">
    <source>
        <dbReference type="ARBA" id="ARBA00022643"/>
    </source>
</evidence>
<evidence type="ECO:0000256" key="9">
    <source>
        <dbReference type="ARBA" id="ARBA00038313"/>
    </source>
</evidence>
<evidence type="ECO:0000256" key="5">
    <source>
        <dbReference type="ARBA" id="ARBA00022694"/>
    </source>
</evidence>
<evidence type="ECO:0000256" key="15">
    <source>
        <dbReference type="PIRSR" id="PIRSR006621-1"/>
    </source>
</evidence>
<feature type="active site" description="Proton donor" evidence="15">
    <location>
        <position position="126"/>
    </location>
</feature>
<dbReference type="InterPro" id="IPR035587">
    <property type="entry name" value="DUS-like_FMN-bd"/>
</dbReference>
<dbReference type="SUPFAM" id="SSF51395">
    <property type="entry name" value="FMN-linked oxidoreductases"/>
    <property type="match status" value="1"/>
</dbReference>
<evidence type="ECO:0000256" key="11">
    <source>
        <dbReference type="ARBA" id="ARBA00047652"/>
    </source>
</evidence>
<comment type="caution">
    <text evidence="18">The sequence shown here is derived from an EMBL/GenBank/DDBJ whole genome shotgun (WGS) entry which is preliminary data.</text>
</comment>
<keyword evidence="8" id="KW-0520">NAD</keyword>
<comment type="similarity">
    <text evidence="9">Belongs to the Dus family. Dus1 subfamily.</text>
</comment>
<evidence type="ECO:0000256" key="8">
    <source>
        <dbReference type="ARBA" id="ARBA00023027"/>
    </source>
</evidence>
<accession>A0AAV9IXB2</accession>
<evidence type="ECO:0000256" key="7">
    <source>
        <dbReference type="ARBA" id="ARBA00023002"/>
    </source>
</evidence>
<keyword evidence="3 14" id="KW-0285">Flavoprotein</keyword>
<keyword evidence="19" id="KW-1185">Reference proteome</keyword>
<feature type="binding site" evidence="16">
    <location>
        <begin position="43"/>
        <end position="45"/>
    </location>
    <ligand>
        <name>FMN</name>
        <dbReference type="ChEBI" id="CHEBI:58210"/>
    </ligand>
</feature>
<comment type="catalytic activity">
    <reaction evidence="10">
        <text>5,6-dihydrouridine(17) in tRNA + NAD(+) = uridine(17) in tRNA + NADH + H(+)</text>
        <dbReference type="Rhea" id="RHEA:53372"/>
        <dbReference type="Rhea" id="RHEA-COMP:13541"/>
        <dbReference type="Rhea" id="RHEA-COMP:13542"/>
        <dbReference type="ChEBI" id="CHEBI:15378"/>
        <dbReference type="ChEBI" id="CHEBI:57540"/>
        <dbReference type="ChEBI" id="CHEBI:57945"/>
        <dbReference type="ChEBI" id="CHEBI:65315"/>
        <dbReference type="ChEBI" id="CHEBI:74443"/>
        <dbReference type="EC" id="1.3.1.88"/>
    </reaction>
    <physiologicalReaction direction="right-to-left" evidence="10">
        <dbReference type="Rhea" id="RHEA:53374"/>
    </physiologicalReaction>
</comment>
<feature type="domain" description="DUS-like FMN-binding" evidence="17">
    <location>
        <begin position="41"/>
        <end position="280"/>
    </location>
</feature>
<evidence type="ECO:0000256" key="1">
    <source>
        <dbReference type="ARBA" id="ARBA00001917"/>
    </source>
</evidence>
<dbReference type="PROSITE" id="PS01136">
    <property type="entry name" value="UPF0034"/>
    <property type="match status" value="1"/>
</dbReference>
<name>A0AAV9IXB2_CYACA</name>
<keyword evidence="7 14" id="KW-0560">Oxidoreductase</keyword>
<keyword evidence="16" id="KW-0547">Nucleotide-binding</keyword>
<dbReference type="InterPro" id="IPR013785">
    <property type="entry name" value="Aldolase_TIM"/>
</dbReference>
<evidence type="ECO:0000256" key="16">
    <source>
        <dbReference type="PIRSR" id="PIRSR006621-2"/>
    </source>
</evidence>
<sequence length="352" mass="39582">MFVPTGLPRCRMTITPDAPDHPSASRAWEHFSSMGSPRYICAPMVDGSELAFRQLVRRYGVQLAYTPMLHSANFVRCPQFRREHFTTCAGDRPLVAQFCGNQPEVVLQAARYVEDHVDAVDLNLGCPQHIARRGHYGAFLQDDWELVARIVRTLRDGCRVPVWCKIRVFDDVPRTLQYAQMLQEAGCSVLAVHGRTREQKGQTPGPANWDTIRAIKQHLRIPVLMNGNVQSWADVQRGLAETGTDGVLSADRLLAYPALFSGREGIPVRQLAHEYLECVRSYDPSTSPKIIRSHLFRLFQDEARVNVQLRDGLLDAQSVDAFERLLHAVKPADAEAALQSEDHKASLPAPRR</sequence>
<organism evidence="18 19">
    <name type="scientific">Cyanidium caldarium</name>
    <name type="common">Red alga</name>
    <dbReference type="NCBI Taxonomy" id="2771"/>
    <lineage>
        <taxon>Eukaryota</taxon>
        <taxon>Rhodophyta</taxon>
        <taxon>Bangiophyceae</taxon>
        <taxon>Cyanidiales</taxon>
        <taxon>Cyanidiaceae</taxon>
        <taxon>Cyanidium</taxon>
    </lineage>
</organism>
<dbReference type="PIRSF" id="PIRSF006621">
    <property type="entry name" value="Dus"/>
    <property type="match status" value="1"/>
</dbReference>
<comment type="cofactor">
    <cofactor evidence="1 14 16">
        <name>FMN</name>
        <dbReference type="ChEBI" id="CHEBI:58210"/>
    </cofactor>
</comment>
<gene>
    <name evidence="18" type="ORF">CDCA_CDCA09G2774</name>
</gene>
<comment type="catalytic activity">
    <reaction evidence="13">
        <text>5,6-dihydrouridine(17) in tRNA + NADP(+) = uridine(17) in tRNA + NADPH + H(+)</text>
        <dbReference type="Rhea" id="RHEA:53368"/>
        <dbReference type="Rhea" id="RHEA-COMP:13541"/>
        <dbReference type="Rhea" id="RHEA-COMP:13542"/>
        <dbReference type="ChEBI" id="CHEBI:15378"/>
        <dbReference type="ChEBI" id="CHEBI:57783"/>
        <dbReference type="ChEBI" id="CHEBI:58349"/>
        <dbReference type="ChEBI" id="CHEBI:65315"/>
        <dbReference type="ChEBI" id="CHEBI:74443"/>
        <dbReference type="EC" id="1.3.1.88"/>
    </reaction>
    <physiologicalReaction direction="right-to-left" evidence="13">
        <dbReference type="Rhea" id="RHEA:53370"/>
    </physiologicalReaction>
</comment>
<dbReference type="GO" id="GO:0009507">
    <property type="term" value="C:chloroplast"/>
    <property type="evidence" value="ECO:0007669"/>
    <property type="project" value="UniProtKB-SubCell"/>
</dbReference>
<evidence type="ECO:0000256" key="14">
    <source>
        <dbReference type="PIRNR" id="PIRNR006621"/>
    </source>
</evidence>
<evidence type="ECO:0000256" key="10">
    <source>
        <dbReference type="ARBA" id="ARBA00047287"/>
    </source>
</evidence>